<dbReference type="Proteomes" id="UP001633002">
    <property type="component" value="Unassembled WGS sequence"/>
</dbReference>
<dbReference type="EMBL" id="JBJQOH010000006">
    <property type="protein sequence ID" value="KAL3684452.1"/>
    <property type="molecule type" value="Genomic_DNA"/>
</dbReference>
<organism evidence="10 11">
    <name type="scientific">Riccia sorocarpa</name>
    <dbReference type="NCBI Taxonomy" id="122646"/>
    <lineage>
        <taxon>Eukaryota</taxon>
        <taxon>Viridiplantae</taxon>
        <taxon>Streptophyta</taxon>
        <taxon>Embryophyta</taxon>
        <taxon>Marchantiophyta</taxon>
        <taxon>Marchantiopsida</taxon>
        <taxon>Marchantiidae</taxon>
        <taxon>Marchantiales</taxon>
        <taxon>Ricciaceae</taxon>
        <taxon>Riccia</taxon>
    </lineage>
</organism>
<dbReference type="InterPro" id="IPR024788">
    <property type="entry name" value="Malectin-like_Carb-bd_dom"/>
</dbReference>
<dbReference type="InterPro" id="IPR001611">
    <property type="entry name" value="Leu-rich_rpt"/>
</dbReference>
<feature type="region of interest" description="Disordered" evidence="7">
    <location>
        <begin position="501"/>
        <end position="522"/>
    </location>
</feature>
<feature type="signal peptide" evidence="8">
    <location>
        <begin position="1"/>
        <end position="19"/>
    </location>
</feature>
<evidence type="ECO:0000256" key="1">
    <source>
        <dbReference type="ARBA" id="ARBA00004167"/>
    </source>
</evidence>
<evidence type="ECO:0000313" key="10">
    <source>
        <dbReference type="EMBL" id="KAL3684452.1"/>
    </source>
</evidence>
<dbReference type="InterPro" id="IPR032675">
    <property type="entry name" value="LRR_dom_sf"/>
</dbReference>
<dbReference type="PANTHER" id="PTHR45631">
    <property type="entry name" value="OS07G0107800 PROTEIN-RELATED"/>
    <property type="match status" value="1"/>
</dbReference>
<feature type="compositionally biased region" description="Polar residues" evidence="7">
    <location>
        <begin position="513"/>
        <end position="522"/>
    </location>
</feature>
<evidence type="ECO:0000313" key="11">
    <source>
        <dbReference type="Proteomes" id="UP001633002"/>
    </source>
</evidence>
<feature type="compositionally biased region" description="Low complexity" evidence="7">
    <location>
        <begin position="501"/>
        <end position="512"/>
    </location>
</feature>
<keyword evidence="5" id="KW-1133">Transmembrane helix</keyword>
<keyword evidence="8" id="KW-0732">Signal</keyword>
<evidence type="ECO:0000259" key="9">
    <source>
        <dbReference type="Pfam" id="PF12819"/>
    </source>
</evidence>
<dbReference type="AlphaFoldDB" id="A0ABD3GYX1"/>
<proteinExistence type="predicted"/>
<reference evidence="10 11" key="1">
    <citation type="submission" date="2024-09" db="EMBL/GenBank/DDBJ databases">
        <title>Chromosome-scale assembly of Riccia sorocarpa.</title>
        <authorList>
            <person name="Paukszto L."/>
        </authorList>
    </citation>
    <scope>NUCLEOTIDE SEQUENCE [LARGE SCALE GENOMIC DNA]</scope>
    <source>
        <strain evidence="10">LP-2024</strain>
        <tissue evidence="10">Aerial parts of the thallus</tissue>
    </source>
</reference>
<gene>
    <name evidence="10" type="ORF">R1sor_002474</name>
</gene>
<evidence type="ECO:0000256" key="5">
    <source>
        <dbReference type="ARBA" id="ARBA00022989"/>
    </source>
</evidence>
<accession>A0ABD3GYX1</accession>
<feature type="chain" id="PRO_5044740858" description="Malectin-like domain-containing protein" evidence="8">
    <location>
        <begin position="20"/>
        <end position="552"/>
    </location>
</feature>
<feature type="domain" description="Malectin-like" evidence="9">
    <location>
        <begin position="27"/>
        <end position="375"/>
    </location>
</feature>
<evidence type="ECO:0000256" key="8">
    <source>
        <dbReference type="SAM" id="SignalP"/>
    </source>
</evidence>
<evidence type="ECO:0000256" key="6">
    <source>
        <dbReference type="ARBA" id="ARBA00023136"/>
    </source>
</evidence>
<dbReference type="Gene3D" id="3.80.10.10">
    <property type="entry name" value="Ribonuclease Inhibitor"/>
    <property type="match status" value="1"/>
</dbReference>
<sequence length="552" mass="62382">MKILVYLSVWLQVFISSNAQLTKFLSIDCGASSPYNDSDLGIQWETDDKYIMTGTARQMREGPGLPKQLYSYRYFPSPRSKQCYVLPVETETTYLLRARLFPGFRETLSVDLPVDFNVTFINNLFFSYSASTDRDRVDAIYESVFHSFERKEIYLCLVPGSKGTPFINSIELRRLPQTSYTITTSLPGVPQFLVLGDRLDMGAKPGDSFLRYPYDEFDRFWWPAVPPSFPNFTTFKVEESSPMMKNLTFGPSPGEDIEDLLKFNWPPNRTLTDAWIGPDLAFQIKRSRLDTNEVYVAFYFLEIRPDSEVLDNETHALFVCPTCSVEDILHGNCFFRRSPTQITLEEVVLNDNVINVNVTSDPGVGTILNAFEYYYRYDFNISATYSKDKIALHELQVSFGLQDWQGDPCFPVAWEWLACDSETSRIQKLKLSQMNISGQIPGNISNLMELTEIHLDNNNLQGGIPKSLVSLPKLQRLALDNNDLIGEIPIEFQNKEGFTFTGNPGLGNTTTGSNAPGPSPQISGAVKSNRRAGILFQAIICLASLFVITSVQ</sequence>
<evidence type="ECO:0000256" key="3">
    <source>
        <dbReference type="ARBA" id="ARBA00022692"/>
    </source>
</evidence>
<dbReference type="GO" id="GO:0016020">
    <property type="term" value="C:membrane"/>
    <property type="evidence" value="ECO:0007669"/>
    <property type="project" value="UniProtKB-SubCell"/>
</dbReference>
<dbReference type="SUPFAM" id="SSF52058">
    <property type="entry name" value="L domain-like"/>
    <property type="match status" value="1"/>
</dbReference>
<keyword evidence="3" id="KW-0812">Transmembrane</keyword>
<keyword evidence="2" id="KW-0433">Leucine-rich repeat</keyword>
<keyword evidence="11" id="KW-1185">Reference proteome</keyword>
<comment type="caution">
    <text evidence="10">The sequence shown here is derived from an EMBL/GenBank/DDBJ whole genome shotgun (WGS) entry which is preliminary data.</text>
</comment>
<dbReference type="Pfam" id="PF12819">
    <property type="entry name" value="Malectin_like"/>
    <property type="match status" value="1"/>
</dbReference>
<keyword evidence="6" id="KW-0472">Membrane</keyword>
<dbReference type="Pfam" id="PF00560">
    <property type="entry name" value="LRR_1"/>
    <property type="match status" value="1"/>
</dbReference>
<name>A0ABD3GYX1_9MARC</name>
<dbReference type="PANTHER" id="PTHR45631:SF68">
    <property type="entry name" value="REPEAT FAMILY PROTEIN, PUTATIVE, EXPRESSED-RELATED"/>
    <property type="match status" value="1"/>
</dbReference>
<evidence type="ECO:0000256" key="4">
    <source>
        <dbReference type="ARBA" id="ARBA00022737"/>
    </source>
</evidence>
<keyword evidence="4" id="KW-0677">Repeat</keyword>
<evidence type="ECO:0000256" key="2">
    <source>
        <dbReference type="ARBA" id="ARBA00022614"/>
    </source>
</evidence>
<protein>
    <recommendedName>
        <fullName evidence="9">Malectin-like domain-containing protein</fullName>
    </recommendedName>
</protein>
<dbReference type="FunFam" id="3.80.10.10:FF:000129">
    <property type="entry name" value="Leucine-rich repeat receptor-like kinase"/>
    <property type="match status" value="1"/>
</dbReference>
<evidence type="ECO:0000256" key="7">
    <source>
        <dbReference type="SAM" id="MobiDB-lite"/>
    </source>
</evidence>
<comment type="subcellular location">
    <subcellularLocation>
        <location evidence="1">Membrane</location>
        <topology evidence="1">Single-pass membrane protein</topology>
    </subcellularLocation>
</comment>